<evidence type="ECO:0000256" key="1">
    <source>
        <dbReference type="ARBA" id="ARBA00022553"/>
    </source>
</evidence>
<dbReference type="PROSITE" id="PS50110">
    <property type="entry name" value="RESPONSE_REGULATORY"/>
    <property type="match status" value="1"/>
</dbReference>
<dbReference type="PANTHER" id="PTHR43214">
    <property type="entry name" value="TWO-COMPONENT RESPONSE REGULATOR"/>
    <property type="match status" value="1"/>
</dbReference>
<dbReference type="SMART" id="SM00421">
    <property type="entry name" value="HTH_LUXR"/>
    <property type="match status" value="1"/>
</dbReference>
<dbReference type="PANTHER" id="PTHR43214:SF41">
    <property type="entry name" value="NITRATE_NITRITE RESPONSE REGULATOR PROTEIN NARP"/>
    <property type="match status" value="1"/>
</dbReference>
<dbReference type="Proteomes" id="UP000621859">
    <property type="component" value="Unassembled WGS sequence"/>
</dbReference>
<evidence type="ECO:0000256" key="2">
    <source>
        <dbReference type="ARBA" id="ARBA00023015"/>
    </source>
</evidence>
<dbReference type="InterPro" id="IPR039420">
    <property type="entry name" value="WalR-like"/>
</dbReference>
<comment type="caution">
    <text evidence="8">The sequence shown here is derived from an EMBL/GenBank/DDBJ whole genome shotgun (WGS) entry which is preliminary data.</text>
</comment>
<keyword evidence="1 5" id="KW-0597">Phosphoprotein</keyword>
<evidence type="ECO:0000259" key="7">
    <source>
        <dbReference type="PROSITE" id="PS50110"/>
    </source>
</evidence>
<keyword evidence="4" id="KW-0804">Transcription</keyword>
<proteinExistence type="predicted"/>
<dbReference type="PROSITE" id="PS50043">
    <property type="entry name" value="HTH_LUXR_2"/>
    <property type="match status" value="1"/>
</dbReference>
<dbReference type="CDD" id="cd17535">
    <property type="entry name" value="REC_NarL-like"/>
    <property type="match status" value="1"/>
</dbReference>
<dbReference type="EMBL" id="BMLY01000001">
    <property type="protein sequence ID" value="GGP24420.1"/>
    <property type="molecule type" value="Genomic_DNA"/>
</dbReference>
<evidence type="ECO:0000256" key="3">
    <source>
        <dbReference type="ARBA" id="ARBA00023125"/>
    </source>
</evidence>
<evidence type="ECO:0000313" key="8">
    <source>
        <dbReference type="EMBL" id="GGP24420.1"/>
    </source>
</evidence>
<feature type="domain" description="Response regulatory" evidence="7">
    <location>
        <begin position="8"/>
        <end position="124"/>
    </location>
</feature>
<dbReference type="SUPFAM" id="SSF52172">
    <property type="entry name" value="CheY-like"/>
    <property type="match status" value="1"/>
</dbReference>
<dbReference type="InterPro" id="IPR058245">
    <property type="entry name" value="NreC/VraR/RcsB-like_REC"/>
</dbReference>
<evidence type="ECO:0000259" key="6">
    <source>
        <dbReference type="PROSITE" id="PS50043"/>
    </source>
</evidence>
<dbReference type="Pfam" id="PF00196">
    <property type="entry name" value="GerE"/>
    <property type="match status" value="1"/>
</dbReference>
<gene>
    <name evidence="8" type="ORF">GCM10010971_02390</name>
</gene>
<dbReference type="CDD" id="cd06170">
    <property type="entry name" value="LuxR_C_like"/>
    <property type="match status" value="1"/>
</dbReference>
<dbReference type="InterPro" id="IPR011006">
    <property type="entry name" value="CheY-like_superfamily"/>
</dbReference>
<dbReference type="PRINTS" id="PR00038">
    <property type="entry name" value="HTHLUXR"/>
</dbReference>
<dbReference type="SMART" id="SM00448">
    <property type="entry name" value="REC"/>
    <property type="match status" value="1"/>
</dbReference>
<evidence type="ECO:0000256" key="4">
    <source>
        <dbReference type="ARBA" id="ARBA00023163"/>
    </source>
</evidence>
<evidence type="ECO:0000256" key="5">
    <source>
        <dbReference type="PROSITE-ProRule" id="PRU00169"/>
    </source>
</evidence>
<accession>A0ABQ2PGU2</accession>
<name>A0ABQ2PGU2_9NEIS</name>
<dbReference type="RefSeq" id="WP_188687878.1">
    <property type="nucleotide sequence ID" value="NZ_BMLY01000001.1"/>
</dbReference>
<dbReference type="Pfam" id="PF00072">
    <property type="entry name" value="Response_reg"/>
    <property type="match status" value="1"/>
</dbReference>
<dbReference type="GO" id="GO:0003677">
    <property type="term" value="F:DNA binding"/>
    <property type="evidence" value="ECO:0007669"/>
    <property type="project" value="UniProtKB-KW"/>
</dbReference>
<keyword evidence="9" id="KW-1185">Reference proteome</keyword>
<dbReference type="SUPFAM" id="SSF46894">
    <property type="entry name" value="C-terminal effector domain of the bipartite response regulators"/>
    <property type="match status" value="1"/>
</dbReference>
<evidence type="ECO:0000313" key="9">
    <source>
        <dbReference type="Proteomes" id="UP000621859"/>
    </source>
</evidence>
<feature type="domain" description="HTH luxR-type" evidence="6">
    <location>
        <begin position="143"/>
        <end position="208"/>
    </location>
</feature>
<keyword evidence="3 8" id="KW-0238">DNA-binding</keyword>
<sequence length="211" mass="23075">MLKQPAHSVFIVDDHPAVCAALASAITGEDTLQLAGTAHTGTEALQRIQNIKPDLVILDLKLPDIDGLHLISRLRKSEATSKILVFSMLDPRMYLSRIMEAGGNGFVGKDQTVESVLSAALQILRGYNCFPSLDIHHTGRSDEGDPIKRLSQRELVVMLALARGMSNKELAGTLHLSEKTIASHKAHILEKLNLSNLAEVIEFARARQLLD</sequence>
<feature type="modified residue" description="4-aspartylphosphate" evidence="5">
    <location>
        <position position="59"/>
    </location>
</feature>
<reference evidence="9" key="1">
    <citation type="journal article" date="2019" name="Int. J. Syst. Evol. Microbiol.">
        <title>The Global Catalogue of Microorganisms (GCM) 10K type strain sequencing project: providing services to taxonomists for standard genome sequencing and annotation.</title>
        <authorList>
            <consortium name="The Broad Institute Genomics Platform"/>
            <consortium name="The Broad Institute Genome Sequencing Center for Infectious Disease"/>
            <person name="Wu L."/>
            <person name="Ma J."/>
        </authorList>
    </citation>
    <scope>NUCLEOTIDE SEQUENCE [LARGE SCALE GENOMIC DNA]</scope>
    <source>
        <strain evidence="9">CGMCC 1.8860</strain>
    </source>
</reference>
<dbReference type="Gene3D" id="3.40.50.2300">
    <property type="match status" value="1"/>
</dbReference>
<dbReference type="InterPro" id="IPR001789">
    <property type="entry name" value="Sig_transdc_resp-reg_receiver"/>
</dbReference>
<dbReference type="InterPro" id="IPR016032">
    <property type="entry name" value="Sig_transdc_resp-reg_C-effctor"/>
</dbReference>
<organism evidence="8 9">
    <name type="scientific">Silvimonas amylolytica</name>
    <dbReference type="NCBI Taxonomy" id="449663"/>
    <lineage>
        <taxon>Bacteria</taxon>
        <taxon>Pseudomonadati</taxon>
        <taxon>Pseudomonadota</taxon>
        <taxon>Betaproteobacteria</taxon>
        <taxon>Neisseriales</taxon>
        <taxon>Chitinibacteraceae</taxon>
        <taxon>Silvimonas</taxon>
    </lineage>
</organism>
<keyword evidence="2" id="KW-0805">Transcription regulation</keyword>
<dbReference type="InterPro" id="IPR000792">
    <property type="entry name" value="Tscrpt_reg_LuxR_C"/>
</dbReference>
<protein>
    <submittedName>
        <fullName evidence="8">DNA-binding response regulator</fullName>
    </submittedName>
</protein>